<feature type="domain" description="Lipoyl-binding" evidence="1">
    <location>
        <begin position="98"/>
        <end position="155"/>
    </location>
</feature>
<evidence type="ECO:0000313" key="3">
    <source>
        <dbReference type="Proteomes" id="UP000655523"/>
    </source>
</evidence>
<organism evidence="2 3">
    <name type="scientific">Paraburkholderia elongata</name>
    <dbReference type="NCBI Taxonomy" id="2675747"/>
    <lineage>
        <taxon>Bacteria</taxon>
        <taxon>Pseudomonadati</taxon>
        <taxon>Pseudomonadota</taxon>
        <taxon>Betaproteobacteria</taxon>
        <taxon>Burkholderiales</taxon>
        <taxon>Burkholderiaceae</taxon>
        <taxon>Paraburkholderia</taxon>
    </lineage>
</organism>
<proteinExistence type="predicted"/>
<dbReference type="Pfam" id="PF00364">
    <property type="entry name" value="Biotin_lipoyl"/>
    <property type="match status" value="1"/>
</dbReference>
<gene>
    <name evidence="2" type="ORF">GNZ13_12580</name>
</gene>
<reference evidence="2 3" key="1">
    <citation type="submission" date="2019-11" db="EMBL/GenBank/DDBJ databases">
        <title>Metabolism of dissolved organic matter in forest soils.</title>
        <authorList>
            <person name="Cyle K.T."/>
            <person name="Wilhelm R.C."/>
            <person name="Martinez C.E."/>
        </authorList>
    </citation>
    <scope>NUCLEOTIDE SEQUENCE [LARGE SCALE GENOMIC DNA]</scope>
    <source>
        <strain evidence="2 3">5N</strain>
    </source>
</reference>
<dbReference type="Proteomes" id="UP000655523">
    <property type="component" value="Unassembled WGS sequence"/>
</dbReference>
<evidence type="ECO:0000259" key="1">
    <source>
        <dbReference type="Pfam" id="PF00364"/>
    </source>
</evidence>
<dbReference type="AlphaFoldDB" id="A0A972NM20"/>
<comment type="caution">
    <text evidence="2">The sequence shown here is derived from an EMBL/GenBank/DDBJ whole genome shotgun (WGS) entry which is preliminary data.</text>
</comment>
<dbReference type="RefSeq" id="WP_172164337.1">
    <property type="nucleotide sequence ID" value="NZ_WOEZ01000059.1"/>
</dbReference>
<dbReference type="SUPFAM" id="SSF51230">
    <property type="entry name" value="Single hybrid motif"/>
    <property type="match status" value="1"/>
</dbReference>
<name>A0A972NM20_9BURK</name>
<protein>
    <recommendedName>
        <fullName evidence="1">Lipoyl-binding domain-containing protein</fullName>
    </recommendedName>
</protein>
<evidence type="ECO:0000313" key="2">
    <source>
        <dbReference type="EMBL" id="NPT55411.1"/>
    </source>
</evidence>
<keyword evidence="3" id="KW-1185">Reference proteome</keyword>
<dbReference type="InterPro" id="IPR000089">
    <property type="entry name" value="Biotin_lipoyl"/>
</dbReference>
<accession>A0A972NM20</accession>
<dbReference type="EMBL" id="WOEZ01000059">
    <property type="protein sequence ID" value="NPT55411.1"/>
    <property type="molecule type" value="Genomic_DNA"/>
</dbReference>
<dbReference type="CDD" id="cd06850">
    <property type="entry name" value="biotinyl_domain"/>
    <property type="match status" value="1"/>
</dbReference>
<dbReference type="InterPro" id="IPR011053">
    <property type="entry name" value="Single_hybrid_motif"/>
</dbReference>
<dbReference type="Gene3D" id="2.40.50.100">
    <property type="match status" value="1"/>
</dbReference>
<sequence length="159" mass="16330">MTQKIEVDIGELRQITAWLAVVDIEFIEISKPGATVRLTMEQASCSDGVDASVRAQAPAAPPVARAGRAGALETSLNERAVSVTAKSAGIFLTTHPARSTPLVSAGDHVKPGEIVGLLQIAQLCVPVVASADGVVVKTLVAHGTTVGYGTPLLELSPLA</sequence>